<dbReference type="Gene3D" id="2.130.10.10">
    <property type="entry name" value="YVTN repeat-like/Quinoprotein amine dehydrogenase"/>
    <property type="match status" value="1"/>
</dbReference>
<evidence type="ECO:0000313" key="2">
    <source>
        <dbReference type="Proteomes" id="UP000199440"/>
    </source>
</evidence>
<dbReference type="STRING" id="192904.SAMN04488514_10326"/>
<dbReference type="AlphaFoldDB" id="A0A1G9N460"/>
<sequence length="709" mass="81761">MRALLLILIAFLQYSFISTGEKDKFRQDVSVIHSSDQGLPQGAIDRIQLSNNVPLATASGKAYQWNGKQWAQSKNSSNLPSVSQFKKLPEGAGKVLSEVTFKDKIYIGCENGLYVKDKKSKWKQVLPFDENYSWALKKVAALVVDSSGNLWFGSKEGIGKNSNGTWQLYTGKEGVPYTKFTCASAGPGGEVWFGTENGAIRAENDYFYYRSTRRWLPDNRVNDIAIDKDGSAWIATDKGIGQILSKEMTYEEKAAYFTQQTEERHNRMGFICQNQLSEQFNIDSYELAISDNDGQYTSMYGAAQAFRYAITGDREAKEIADRSFKAVKWLVDITPEPGFPARVIIPVDWHEPVNEQYSKEYNKRNQKNDPFWKDIYPRFPLSEDGKYRWKCDTSSDELAGHYFYYGVYYDLVAETEEEKKAVKQVVADVTDHLIRHSFKLVDYDGKPTRWGSFDPDYFNSIWGWDQRGLNSMMMLSFLNVASHVTEDPKYDEVAKMLRDEENYHINAMHPKEFFPPENVVPWDNNLGLMSFYGLINYEKDPELLMMYRLSLEYAWLNISKQKNAFWDGLYGALANTFTKKVNEGYFNTSELFKENPLFAQSVIDRYGKSSLDTKYIKETLQRIPLDLIGYEVDNTHRLDVIFDPTPAQEADMGWRVDTYALPIDERGHVRLDRDAFDLHDSEGNGYSEHEGTFYLLPYYFAKYHNLIPH</sequence>
<dbReference type="Proteomes" id="UP000199440">
    <property type="component" value="Unassembled WGS sequence"/>
</dbReference>
<proteinExistence type="predicted"/>
<dbReference type="InterPro" id="IPR011110">
    <property type="entry name" value="Reg_prop"/>
</dbReference>
<dbReference type="OrthoDB" id="610763at2"/>
<keyword evidence="2" id="KW-1185">Reference proteome</keyword>
<protein>
    <submittedName>
        <fullName evidence="1">Two component regulator propeller</fullName>
    </submittedName>
</protein>
<evidence type="ECO:0000313" key="1">
    <source>
        <dbReference type="EMBL" id="SDL81346.1"/>
    </source>
</evidence>
<gene>
    <name evidence="1" type="ORF">SAMN04488514_10326</name>
</gene>
<reference evidence="2" key="1">
    <citation type="submission" date="2016-10" db="EMBL/GenBank/DDBJ databases">
        <authorList>
            <person name="Varghese N."/>
            <person name="Submissions S."/>
        </authorList>
    </citation>
    <scope>NUCLEOTIDE SEQUENCE [LARGE SCALE GENOMIC DNA]</scope>
    <source>
        <strain evidence="2">DSM 19886</strain>
    </source>
</reference>
<dbReference type="Pfam" id="PF07494">
    <property type="entry name" value="Reg_prop"/>
    <property type="match status" value="1"/>
</dbReference>
<dbReference type="SUPFAM" id="SSF63829">
    <property type="entry name" value="Calcium-dependent phosphotriesterase"/>
    <property type="match status" value="1"/>
</dbReference>
<dbReference type="InterPro" id="IPR015943">
    <property type="entry name" value="WD40/YVTN_repeat-like_dom_sf"/>
</dbReference>
<organism evidence="1 2">
    <name type="scientific">Kriegella aquimaris</name>
    <dbReference type="NCBI Taxonomy" id="192904"/>
    <lineage>
        <taxon>Bacteria</taxon>
        <taxon>Pseudomonadati</taxon>
        <taxon>Bacteroidota</taxon>
        <taxon>Flavobacteriia</taxon>
        <taxon>Flavobacteriales</taxon>
        <taxon>Flavobacteriaceae</taxon>
        <taxon>Kriegella</taxon>
    </lineage>
</organism>
<name>A0A1G9N460_9FLAO</name>
<accession>A0A1G9N460</accession>
<dbReference type="EMBL" id="FNGV01000003">
    <property type="protein sequence ID" value="SDL81346.1"/>
    <property type="molecule type" value="Genomic_DNA"/>
</dbReference>
<dbReference type="RefSeq" id="WP_089887243.1">
    <property type="nucleotide sequence ID" value="NZ_FNGV01000003.1"/>
</dbReference>